<evidence type="ECO:0000313" key="1">
    <source>
        <dbReference type="EMBL" id="GBP75323.1"/>
    </source>
</evidence>
<comment type="caution">
    <text evidence="1">The sequence shown here is derived from an EMBL/GenBank/DDBJ whole genome shotgun (WGS) entry which is preliminary data.</text>
</comment>
<reference evidence="1 2" key="1">
    <citation type="journal article" date="2019" name="Commun. Biol.">
        <title>The bagworm genome reveals a unique fibroin gene that provides high tensile strength.</title>
        <authorList>
            <person name="Kono N."/>
            <person name="Nakamura H."/>
            <person name="Ohtoshi R."/>
            <person name="Tomita M."/>
            <person name="Numata K."/>
            <person name="Arakawa K."/>
        </authorList>
    </citation>
    <scope>NUCLEOTIDE SEQUENCE [LARGE SCALE GENOMIC DNA]</scope>
</reference>
<dbReference type="Proteomes" id="UP000299102">
    <property type="component" value="Unassembled WGS sequence"/>
</dbReference>
<protein>
    <submittedName>
        <fullName evidence="1">Uncharacterized protein</fullName>
    </submittedName>
</protein>
<gene>
    <name evidence="1" type="ORF">EVAR_38386_1</name>
</gene>
<organism evidence="1 2">
    <name type="scientific">Eumeta variegata</name>
    <name type="common">Bagworm moth</name>
    <name type="synonym">Eumeta japonica</name>
    <dbReference type="NCBI Taxonomy" id="151549"/>
    <lineage>
        <taxon>Eukaryota</taxon>
        <taxon>Metazoa</taxon>
        <taxon>Ecdysozoa</taxon>
        <taxon>Arthropoda</taxon>
        <taxon>Hexapoda</taxon>
        <taxon>Insecta</taxon>
        <taxon>Pterygota</taxon>
        <taxon>Neoptera</taxon>
        <taxon>Endopterygota</taxon>
        <taxon>Lepidoptera</taxon>
        <taxon>Glossata</taxon>
        <taxon>Ditrysia</taxon>
        <taxon>Tineoidea</taxon>
        <taxon>Psychidae</taxon>
        <taxon>Oiketicinae</taxon>
        <taxon>Eumeta</taxon>
    </lineage>
</organism>
<proteinExistence type="predicted"/>
<name>A0A4C1YJ80_EUMVA</name>
<dbReference type="AlphaFoldDB" id="A0A4C1YJ80"/>
<dbReference type="OrthoDB" id="2095648at2759"/>
<evidence type="ECO:0000313" key="2">
    <source>
        <dbReference type="Proteomes" id="UP000299102"/>
    </source>
</evidence>
<dbReference type="EMBL" id="BGZK01001244">
    <property type="protein sequence ID" value="GBP75323.1"/>
    <property type="molecule type" value="Genomic_DNA"/>
</dbReference>
<sequence length="295" mass="34622">MCKNEYKYASQIAKRKCGDSISWAQLYKNLSSWPKIIGCEKNVKKFYNFTKHDNRHALDIDDGILAMKETNGTVLYDINTLKYIPIALPQKNCYKLSNNNYVTAVLTERGLFVQRSVENKSFVTELLLEVDQFILLENILYYNKQKDVYKCDMNSKDMMPKLLFTCEYNICGLQYSDDLVHLFTDCGEIFSYREDKKISRKMINCPEEWIKRKHATKPIFEQLAVLPDEKIAVTLDVYEKKTGPVIVASTFLEVFLIEVEFFPEERGNAHKKQKPNNILLFKRLLRLKERMRSTN</sequence>
<keyword evidence="2" id="KW-1185">Reference proteome</keyword>
<accession>A0A4C1YJ80</accession>